<keyword evidence="1" id="KW-1133">Transmembrane helix</keyword>
<keyword evidence="1" id="KW-0812">Transmembrane</keyword>
<proteinExistence type="predicted"/>
<dbReference type="AlphaFoldDB" id="A0A7X0U9D4"/>
<feature type="transmembrane region" description="Helical" evidence="1">
    <location>
        <begin position="123"/>
        <end position="143"/>
    </location>
</feature>
<organism evidence="2 3">
    <name type="scientific">Acidovorax soli</name>
    <dbReference type="NCBI Taxonomy" id="592050"/>
    <lineage>
        <taxon>Bacteria</taxon>
        <taxon>Pseudomonadati</taxon>
        <taxon>Pseudomonadota</taxon>
        <taxon>Betaproteobacteria</taxon>
        <taxon>Burkholderiales</taxon>
        <taxon>Comamonadaceae</taxon>
        <taxon>Acidovorax</taxon>
    </lineage>
</organism>
<feature type="transmembrane region" description="Helical" evidence="1">
    <location>
        <begin position="94"/>
        <end position="117"/>
    </location>
</feature>
<name>A0A7X0U9D4_9BURK</name>
<comment type="caution">
    <text evidence="2">The sequence shown here is derived from an EMBL/GenBank/DDBJ whole genome shotgun (WGS) entry which is preliminary data.</text>
</comment>
<dbReference type="RefSeq" id="WP_184857651.1">
    <property type="nucleotide sequence ID" value="NZ_JACHLK010000004.1"/>
</dbReference>
<evidence type="ECO:0000313" key="2">
    <source>
        <dbReference type="EMBL" id="MBB6560056.1"/>
    </source>
</evidence>
<accession>A0A7X0U9D4</accession>
<sequence length="154" mass="16970">MLHYLFHASTVPWQDQLLYAGLIVAIIALVFGGLWWRKRAARPRQGDFAALVKQGNVAQALAAQAAASPLQDAADAWQQTQRTLENAKSGVQRLLALVLALLSGLLCAISVSAVISYAWKFPAVDWGLLAFYAVLGAVCAWFTRVQWRDFRGRE</sequence>
<keyword evidence="3" id="KW-1185">Reference proteome</keyword>
<evidence type="ECO:0000256" key="1">
    <source>
        <dbReference type="SAM" id="Phobius"/>
    </source>
</evidence>
<protein>
    <submittedName>
        <fullName evidence="2">Flp pilus assembly protein TadB</fullName>
    </submittedName>
</protein>
<dbReference type="EMBL" id="JACHLK010000004">
    <property type="protein sequence ID" value="MBB6560056.1"/>
    <property type="molecule type" value="Genomic_DNA"/>
</dbReference>
<reference evidence="2 3" key="1">
    <citation type="submission" date="2020-08" db="EMBL/GenBank/DDBJ databases">
        <title>Functional genomics of gut bacteria from endangered species of beetles.</title>
        <authorList>
            <person name="Carlos-Shanley C."/>
        </authorList>
    </citation>
    <scope>NUCLEOTIDE SEQUENCE [LARGE SCALE GENOMIC DNA]</scope>
    <source>
        <strain evidence="2 3">S00198</strain>
    </source>
</reference>
<dbReference type="Proteomes" id="UP000575083">
    <property type="component" value="Unassembled WGS sequence"/>
</dbReference>
<gene>
    <name evidence="2" type="ORF">HNP48_002728</name>
</gene>
<feature type="transmembrane region" description="Helical" evidence="1">
    <location>
        <begin position="17"/>
        <end position="36"/>
    </location>
</feature>
<keyword evidence="1" id="KW-0472">Membrane</keyword>
<evidence type="ECO:0000313" key="3">
    <source>
        <dbReference type="Proteomes" id="UP000575083"/>
    </source>
</evidence>